<dbReference type="Proteomes" id="UP000051448">
    <property type="component" value="Unassembled WGS sequence"/>
</dbReference>
<dbReference type="Pfam" id="PF14278">
    <property type="entry name" value="TetR_C_8"/>
    <property type="match status" value="1"/>
</dbReference>
<organism evidence="5 6">
    <name type="scientific">Liquorilactobacillus hordei DSM 19519</name>
    <dbReference type="NCBI Taxonomy" id="1423759"/>
    <lineage>
        <taxon>Bacteria</taxon>
        <taxon>Bacillati</taxon>
        <taxon>Bacillota</taxon>
        <taxon>Bacilli</taxon>
        <taxon>Lactobacillales</taxon>
        <taxon>Lactobacillaceae</taxon>
        <taxon>Liquorilactobacillus</taxon>
    </lineage>
</organism>
<keyword evidence="1 2" id="KW-0238">DNA-binding</keyword>
<dbReference type="Pfam" id="PF00440">
    <property type="entry name" value="TetR_N"/>
    <property type="match status" value="1"/>
</dbReference>
<dbReference type="InterPro" id="IPR050624">
    <property type="entry name" value="HTH-type_Tx_Regulator"/>
</dbReference>
<keyword evidence="3" id="KW-0812">Transmembrane</keyword>
<evidence type="ECO:0000313" key="6">
    <source>
        <dbReference type="Proteomes" id="UP000051448"/>
    </source>
</evidence>
<dbReference type="InterPro" id="IPR001647">
    <property type="entry name" value="HTH_TetR"/>
</dbReference>
<dbReference type="PATRIC" id="fig|1423759.3.peg.1391"/>
<accession>A0A0R1MK26</accession>
<evidence type="ECO:0000259" key="4">
    <source>
        <dbReference type="PROSITE" id="PS50977"/>
    </source>
</evidence>
<dbReference type="EMBL" id="AZDX01000039">
    <property type="protein sequence ID" value="KRL05546.1"/>
    <property type="molecule type" value="Genomic_DNA"/>
</dbReference>
<evidence type="ECO:0000256" key="2">
    <source>
        <dbReference type="PROSITE-ProRule" id="PRU00335"/>
    </source>
</evidence>
<evidence type="ECO:0000256" key="1">
    <source>
        <dbReference type="ARBA" id="ARBA00023125"/>
    </source>
</evidence>
<dbReference type="GO" id="GO:0003677">
    <property type="term" value="F:DNA binding"/>
    <property type="evidence" value="ECO:0007669"/>
    <property type="project" value="UniProtKB-UniRule"/>
</dbReference>
<feature type="transmembrane region" description="Helical" evidence="3">
    <location>
        <begin position="147"/>
        <end position="164"/>
    </location>
</feature>
<dbReference type="InterPro" id="IPR009057">
    <property type="entry name" value="Homeodomain-like_sf"/>
</dbReference>
<keyword evidence="3" id="KW-1133">Transmembrane helix</keyword>
<feature type="DNA-binding region" description="H-T-H motif" evidence="2">
    <location>
        <begin position="37"/>
        <end position="56"/>
    </location>
</feature>
<dbReference type="PANTHER" id="PTHR43479:SF7">
    <property type="entry name" value="TETR-FAMILY TRANSCRIPTIONAL REGULATOR"/>
    <property type="match status" value="1"/>
</dbReference>
<dbReference type="PROSITE" id="PS50977">
    <property type="entry name" value="HTH_TETR_2"/>
    <property type="match status" value="1"/>
</dbReference>
<keyword evidence="6" id="KW-1185">Reference proteome</keyword>
<dbReference type="GeneID" id="98309948"/>
<dbReference type="RefSeq" id="WP_157047973.1">
    <property type="nucleotide sequence ID" value="NZ_AZDX01000039.1"/>
</dbReference>
<dbReference type="AlphaFoldDB" id="A0A0R1MK26"/>
<evidence type="ECO:0000256" key="3">
    <source>
        <dbReference type="SAM" id="Phobius"/>
    </source>
</evidence>
<dbReference type="PANTHER" id="PTHR43479">
    <property type="entry name" value="ACREF/ENVCD OPERON REPRESSOR-RELATED"/>
    <property type="match status" value="1"/>
</dbReference>
<protein>
    <submittedName>
        <fullName evidence="5">Transcription regulator</fullName>
    </submittedName>
</protein>
<reference evidence="5 6" key="1">
    <citation type="journal article" date="2015" name="Genome Announc.">
        <title>Expanding the biotechnology potential of lactobacilli through comparative genomics of 213 strains and associated genera.</title>
        <authorList>
            <person name="Sun Z."/>
            <person name="Harris H.M."/>
            <person name="McCann A."/>
            <person name="Guo C."/>
            <person name="Argimon S."/>
            <person name="Zhang W."/>
            <person name="Yang X."/>
            <person name="Jeffery I.B."/>
            <person name="Cooney J.C."/>
            <person name="Kagawa T.F."/>
            <person name="Liu W."/>
            <person name="Song Y."/>
            <person name="Salvetti E."/>
            <person name="Wrobel A."/>
            <person name="Rasinkangas P."/>
            <person name="Parkhill J."/>
            <person name="Rea M.C."/>
            <person name="O'Sullivan O."/>
            <person name="Ritari J."/>
            <person name="Douillard F.P."/>
            <person name="Paul Ross R."/>
            <person name="Yang R."/>
            <person name="Briner A.E."/>
            <person name="Felis G.E."/>
            <person name="de Vos W.M."/>
            <person name="Barrangou R."/>
            <person name="Klaenhammer T.R."/>
            <person name="Caufield P.W."/>
            <person name="Cui Y."/>
            <person name="Zhang H."/>
            <person name="O'Toole P.W."/>
        </authorList>
    </citation>
    <scope>NUCLEOTIDE SEQUENCE [LARGE SCALE GENOMIC DNA]</scope>
    <source>
        <strain evidence="5 6">DSM 19519</strain>
    </source>
</reference>
<proteinExistence type="predicted"/>
<gene>
    <name evidence="5" type="ORF">FC92_GL001322</name>
</gene>
<evidence type="ECO:0000313" key="5">
    <source>
        <dbReference type="EMBL" id="KRL05546.1"/>
    </source>
</evidence>
<sequence length="201" mass="23373">MKKVVGVKNNQRVMQTKLTIRHTFLKLLKKRKFEEVTVTDICKDAKITRGTFYRYYQSTFALMDQLRNNLAKEIIALIKKRFDNADWNILPVIFEVLKKSDPEVVRVALNKKNGSQCVGRIFASLKEAIRPTVMREIKMITNDDFDYLYAYITTGISGILILWVEKGMNPDTSVIEKSILAMINKSRLQMTEEMPNIWAMK</sequence>
<feature type="domain" description="HTH tetR-type" evidence="4">
    <location>
        <begin position="14"/>
        <end position="74"/>
    </location>
</feature>
<dbReference type="InterPro" id="IPR039532">
    <property type="entry name" value="TetR_C_Firmicutes"/>
</dbReference>
<name>A0A0R1MK26_9LACO</name>
<dbReference type="Gene3D" id="1.10.357.10">
    <property type="entry name" value="Tetracycline Repressor, domain 2"/>
    <property type="match status" value="1"/>
</dbReference>
<dbReference type="STRING" id="1423759.FC92_GL001322"/>
<keyword evidence="3" id="KW-0472">Membrane</keyword>
<dbReference type="SUPFAM" id="SSF46689">
    <property type="entry name" value="Homeodomain-like"/>
    <property type="match status" value="1"/>
</dbReference>
<dbReference type="OrthoDB" id="9810250at2"/>
<comment type="caution">
    <text evidence="5">The sequence shown here is derived from an EMBL/GenBank/DDBJ whole genome shotgun (WGS) entry which is preliminary data.</text>
</comment>